<keyword evidence="3" id="KW-1185">Reference proteome</keyword>
<feature type="region of interest" description="Disordered" evidence="1">
    <location>
        <begin position="50"/>
        <end position="71"/>
    </location>
</feature>
<name>A0AAV5R8L2_PICKL</name>
<feature type="compositionally biased region" description="Basic and acidic residues" evidence="1">
    <location>
        <begin position="58"/>
        <end position="71"/>
    </location>
</feature>
<reference evidence="2 3" key="1">
    <citation type="journal article" date="2023" name="Elife">
        <title>Identification of key yeast species and microbe-microbe interactions impacting larval growth of Drosophila in the wild.</title>
        <authorList>
            <person name="Mure A."/>
            <person name="Sugiura Y."/>
            <person name="Maeda R."/>
            <person name="Honda K."/>
            <person name="Sakurai N."/>
            <person name="Takahashi Y."/>
            <person name="Watada M."/>
            <person name="Katoh T."/>
            <person name="Gotoh A."/>
            <person name="Gotoh Y."/>
            <person name="Taniguchi I."/>
            <person name="Nakamura K."/>
            <person name="Hayashi T."/>
            <person name="Katayama T."/>
            <person name="Uemura T."/>
            <person name="Hattori Y."/>
        </authorList>
    </citation>
    <scope>NUCLEOTIDE SEQUENCE [LARGE SCALE GENOMIC DNA]</scope>
    <source>
        <strain evidence="2 3">PK-24</strain>
    </source>
</reference>
<gene>
    <name evidence="2" type="ORF">DAPK24_043460</name>
</gene>
<dbReference type="AlphaFoldDB" id="A0AAV5R8L2"/>
<feature type="compositionally biased region" description="Basic and acidic residues" evidence="1">
    <location>
        <begin position="9"/>
        <end position="18"/>
    </location>
</feature>
<dbReference type="Proteomes" id="UP001378960">
    <property type="component" value="Unassembled WGS sequence"/>
</dbReference>
<dbReference type="EMBL" id="BTGB01000009">
    <property type="protein sequence ID" value="GMM47748.1"/>
    <property type="molecule type" value="Genomic_DNA"/>
</dbReference>
<feature type="region of interest" description="Disordered" evidence="1">
    <location>
        <begin position="1"/>
        <end position="30"/>
    </location>
</feature>
<evidence type="ECO:0000256" key="1">
    <source>
        <dbReference type="SAM" id="MobiDB-lite"/>
    </source>
</evidence>
<accession>A0AAV5R8L2</accession>
<proteinExistence type="predicted"/>
<evidence type="ECO:0000313" key="3">
    <source>
        <dbReference type="Proteomes" id="UP001378960"/>
    </source>
</evidence>
<comment type="caution">
    <text evidence="2">The sequence shown here is derived from an EMBL/GenBank/DDBJ whole genome shotgun (WGS) entry which is preliminary data.</text>
</comment>
<sequence length="240" mass="28315">MGLFWNKKSSNDERKLESQVEEQTLPDDLQDYLTTKESQLSNREFKELLRRQSANAEASKEAEKASTEDHGQNYLDLVQGTNKEGEENEIKLPNAISTIKEMKRPKEYKNFDFDKYRRENDEKESVLINCSEIQNAFYKCLNKQTIWDRISAVTSLNSDDCTKLADFFMACTDIQKKAFLMFDYSTLQSIDELKSASKQIDYSFSKSFQSIEDVQNKEKFMEYTKELRRQRELFFEKYGK</sequence>
<organism evidence="2 3">
    <name type="scientific">Pichia kluyveri</name>
    <name type="common">Yeast</name>
    <dbReference type="NCBI Taxonomy" id="36015"/>
    <lineage>
        <taxon>Eukaryota</taxon>
        <taxon>Fungi</taxon>
        <taxon>Dikarya</taxon>
        <taxon>Ascomycota</taxon>
        <taxon>Saccharomycotina</taxon>
        <taxon>Pichiomycetes</taxon>
        <taxon>Pichiales</taxon>
        <taxon>Pichiaceae</taxon>
        <taxon>Pichia</taxon>
    </lineage>
</organism>
<evidence type="ECO:0000313" key="2">
    <source>
        <dbReference type="EMBL" id="GMM47748.1"/>
    </source>
</evidence>
<protein>
    <submittedName>
        <fullName evidence="2">Uncharacterized protein</fullName>
    </submittedName>
</protein>